<proteinExistence type="predicted"/>
<sequence>MPRRILRVNMTNLEAKFDDLPQDFAALGGRGMTST</sequence>
<feature type="non-terminal residue" evidence="1">
    <location>
        <position position="35"/>
    </location>
</feature>
<dbReference type="EMBL" id="BARS01044373">
    <property type="protein sequence ID" value="GAG35510.1"/>
    <property type="molecule type" value="Genomic_DNA"/>
</dbReference>
<reference evidence="1" key="1">
    <citation type="journal article" date="2014" name="Front. Microbiol.">
        <title>High frequency of phylogenetically diverse reductive dehalogenase-homologous genes in deep subseafloor sedimentary metagenomes.</title>
        <authorList>
            <person name="Kawai M."/>
            <person name="Futagami T."/>
            <person name="Toyoda A."/>
            <person name="Takaki Y."/>
            <person name="Nishi S."/>
            <person name="Hori S."/>
            <person name="Arai W."/>
            <person name="Tsubouchi T."/>
            <person name="Morono Y."/>
            <person name="Uchiyama I."/>
            <person name="Ito T."/>
            <person name="Fujiyama A."/>
            <person name="Inagaki F."/>
            <person name="Takami H."/>
        </authorList>
    </citation>
    <scope>NUCLEOTIDE SEQUENCE</scope>
    <source>
        <strain evidence="1">Expedition CK06-06</strain>
    </source>
</reference>
<protein>
    <submittedName>
        <fullName evidence="1">Uncharacterized protein</fullName>
    </submittedName>
</protein>
<accession>X0WXS6</accession>
<comment type="caution">
    <text evidence="1">The sequence shown here is derived from an EMBL/GenBank/DDBJ whole genome shotgun (WGS) entry which is preliminary data.</text>
</comment>
<dbReference type="AlphaFoldDB" id="X0WXS6"/>
<gene>
    <name evidence="1" type="ORF">S01H1_67054</name>
</gene>
<name>X0WXS6_9ZZZZ</name>
<evidence type="ECO:0000313" key="1">
    <source>
        <dbReference type="EMBL" id="GAG35510.1"/>
    </source>
</evidence>
<organism evidence="1">
    <name type="scientific">marine sediment metagenome</name>
    <dbReference type="NCBI Taxonomy" id="412755"/>
    <lineage>
        <taxon>unclassified sequences</taxon>
        <taxon>metagenomes</taxon>
        <taxon>ecological metagenomes</taxon>
    </lineage>
</organism>